<name>A0A538SMM8_UNCEI</name>
<dbReference type="InterPro" id="IPR025965">
    <property type="entry name" value="FlgD/Vpr_Ig-like"/>
</dbReference>
<dbReference type="AlphaFoldDB" id="A0A538SMM8"/>
<feature type="signal peptide" evidence="2">
    <location>
        <begin position="1"/>
        <end position="23"/>
    </location>
</feature>
<organism evidence="4 5">
    <name type="scientific">Eiseniibacteriota bacterium</name>
    <dbReference type="NCBI Taxonomy" id="2212470"/>
    <lineage>
        <taxon>Bacteria</taxon>
        <taxon>Candidatus Eiseniibacteriota</taxon>
    </lineage>
</organism>
<dbReference type="Gene3D" id="2.60.40.10">
    <property type="entry name" value="Immunoglobulins"/>
    <property type="match status" value="3"/>
</dbReference>
<dbReference type="GO" id="GO:0016020">
    <property type="term" value="C:membrane"/>
    <property type="evidence" value="ECO:0007669"/>
    <property type="project" value="InterPro"/>
</dbReference>
<feature type="chain" id="PRO_5021698415" evidence="2">
    <location>
        <begin position="24"/>
        <end position="842"/>
    </location>
</feature>
<evidence type="ECO:0000256" key="2">
    <source>
        <dbReference type="SAM" id="SignalP"/>
    </source>
</evidence>
<protein>
    <submittedName>
        <fullName evidence="4">T9SS type A sorting domain-containing protein</fullName>
    </submittedName>
</protein>
<gene>
    <name evidence="4" type="ORF">E6K74_11960</name>
</gene>
<feature type="region of interest" description="Disordered" evidence="1">
    <location>
        <begin position="712"/>
        <end position="768"/>
    </location>
</feature>
<sequence length="842" mass="85329">MKSSLKLLALGLLLFVPFATAHAQAPSLSTIPNVSMNAGTTRTLNVVAVDVGGRPITLTSSLPTFATLNPPTSGTGTVVTTLTLTPLSGDVANYTGAVTVTPTAGGVSTTKIFEILVNAAGSNQAPVVSAPALRDVTAGSNLNFTVSASDADGDAIASLDVAGLPSGASFTQNVSNTSAIFNWTPGDGDAGEYDVTFTASNSLSGSAVTHIHVESAPTLTINPIDDVTVAEGASISVPVNVSGVPGAVITLTASLPTFANLNPPGVGTGAVNTTITVSPPTGSTGTHHASVTATSLGVSVTETFDVIVTGGTGEQNHPPTLTAPANATVAVGATLNFDVTATDPDGDHVVLSGTGVPSGSTFSDHGDNTGTFSWSPTAGQAGTHIASFSGTDGRGGSGSASTTIMVTDVVSENHAPTLSAPATVQTDEGVNLSFTVTASDQDGDHVAISASSLPSSATFSDQGDNTGLFSWTPGSTESGVYNVLFVGDDGRGGTASATTTITVNDVGGGGAAEVPGKACLIGSFQSRDGATCFRIRPVHGSFDVKDVVLSSITFVFHGGSVAALNDGTRIELHCRGGGGGEGDDGDDDHGEGHDGDRRSDDGGKGHSHDAAALRLGGDHPHGDDADDDGDDEDRDCGGIVCGEHGGRDHDGDSGDHPSGNGGACDTLGIRACFSTQALLDVLAGAKMPCDLIHAEIHATLTNGATVVATFGKNNHEDEGEGDKDKDTDKDRDKGKDKDEGKDHGTLAGNDTRGLNPKARPNPLNPKTELSFTMSREGRVRVTVYDMQGRLVKTLLDDIRATGEQRLSWDGSNARSEKVASGVYFFRIQAPEGEVIHRVAVVK</sequence>
<dbReference type="SUPFAM" id="SSF49313">
    <property type="entry name" value="Cadherin-like"/>
    <property type="match status" value="3"/>
</dbReference>
<evidence type="ECO:0000256" key="1">
    <source>
        <dbReference type="SAM" id="MobiDB-lite"/>
    </source>
</evidence>
<feature type="region of interest" description="Disordered" evidence="1">
    <location>
        <begin position="575"/>
        <end position="641"/>
    </location>
</feature>
<dbReference type="Gene3D" id="2.60.40.4070">
    <property type="match status" value="1"/>
</dbReference>
<feature type="compositionally biased region" description="Basic and acidic residues" evidence="1">
    <location>
        <begin position="722"/>
        <end position="744"/>
    </location>
</feature>
<comment type="caution">
    <text evidence="4">The sequence shown here is derived from an EMBL/GenBank/DDBJ whole genome shotgun (WGS) entry which is preliminary data.</text>
</comment>
<dbReference type="GO" id="GO:0005509">
    <property type="term" value="F:calcium ion binding"/>
    <property type="evidence" value="ECO:0007669"/>
    <property type="project" value="InterPro"/>
</dbReference>
<reference evidence="4 5" key="1">
    <citation type="journal article" date="2019" name="Nat. Microbiol.">
        <title>Mediterranean grassland soil C-N compound turnover is dependent on rainfall and depth, and is mediated by genomically divergent microorganisms.</title>
        <authorList>
            <person name="Diamond S."/>
            <person name="Andeer P.F."/>
            <person name="Li Z."/>
            <person name="Crits-Christoph A."/>
            <person name="Burstein D."/>
            <person name="Anantharaman K."/>
            <person name="Lane K.R."/>
            <person name="Thomas B.C."/>
            <person name="Pan C."/>
            <person name="Northen T.R."/>
            <person name="Banfield J.F."/>
        </authorList>
    </citation>
    <scope>NUCLEOTIDE SEQUENCE [LARGE SCALE GENOMIC DNA]</scope>
    <source>
        <strain evidence="4">WS_4</strain>
    </source>
</reference>
<dbReference type="InterPro" id="IPR013783">
    <property type="entry name" value="Ig-like_fold"/>
</dbReference>
<dbReference type="NCBIfam" id="TIGR04183">
    <property type="entry name" value="Por_Secre_tail"/>
    <property type="match status" value="1"/>
</dbReference>
<feature type="compositionally biased region" description="Acidic residues" evidence="1">
    <location>
        <begin position="624"/>
        <end position="634"/>
    </location>
</feature>
<dbReference type="InterPro" id="IPR015919">
    <property type="entry name" value="Cadherin-like_sf"/>
</dbReference>
<evidence type="ECO:0000313" key="4">
    <source>
        <dbReference type="EMBL" id="TMQ52615.1"/>
    </source>
</evidence>
<dbReference type="Pfam" id="PF13860">
    <property type="entry name" value="FlgD_ig"/>
    <property type="match status" value="1"/>
</dbReference>
<dbReference type="Proteomes" id="UP000319829">
    <property type="component" value="Unassembled WGS sequence"/>
</dbReference>
<dbReference type="InterPro" id="IPR026444">
    <property type="entry name" value="Secre_tail"/>
</dbReference>
<evidence type="ECO:0000313" key="5">
    <source>
        <dbReference type="Proteomes" id="UP000319829"/>
    </source>
</evidence>
<feature type="domain" description="FlgD/Vpr Ig-like" evidence="3">
    <location>
        <begin position="776"/>
        <end position="830"/>
    </location>
</feature>
<dbReference type="EMBL" id="VBOU01000096">
    <property type="protein sequence ID" value="TMQ52615.1"/>
    <property type="molecule type" value="Genomic_DNA"/>
</dbReference>
<proteinExistence type="predicted"/>
<dbReference type="Pfam" id="PF17963">
    <property type="entry name" value="Big_9"/>
    <property type="match status" value="1"/>
</dbReference>
<accession>A0A538SMM8</accession>
<feature type="compositionally biased region" description="Basic and acidic residues" evidence="1">
    <location>
        <begin position="590"/>
        <end position="623"/>
    </location>
</feature>
<keyword evidence="2" id="KW-0732">Signal</keyword>
<dbReference type="Pfam" id="PF05345">
    <property type="entry name" value="He_PIG"/>
    <property type="match status" value="2"/>
</dbReference>
<evidence type="ECO:0000259" key="3">
    <source>
        <dbReference type="Pfam" id="PF13860"/>
    </source>
</evidence>